<dbReference type="GO" id="GO:0006885">
    <property type="term" value="P:regulation of pH"/>
    <property type="evidence" value="ECO:0007669"/>
    <property type="project" value="UniProtKB-ARBA"/>
</dbReference>
<feature type="transmembrane region" description="Helical" evidence="11">
    <location>
        <begin position="122"/>
        <end position="142"/>
    </location>
</feature>
<dbReference type="GO" id="GO:0006813">
    <property type="term" value="P:potassium ion transport"/>
    <property type="evidence" value="ECO:0007669"/>
    <property type="project" value="UniProtKB-KW"/>
</dbReference>
<evidence type="ECO:0000256" key="3">
    <source>
        <dbReference type="ARBA" id="ARBA00022449"/>
    </source>
</evidence>
<dbReference type="InterPro" id="IPR038770">
    <property type="entry name" value="Na+/solute_symporter_sf"/>
</dbReference>
<feature type="transmembrane region" description="Helical" evidence="11">
    <location>
        <begin position="266"/>
        <end position="296"/>
    </location>
</feature>
<feature type="transmembrane region" description="Helical" evidence="11">
    <location>
        <begin position="226"/>
        <end position="245"/>
    </location>
</feature>
<feature type="transmembrane region" description="Helical" evidence="11">
    <location>
        <begin position="24"/>
        <end position="43"/>
    </location>
</feature>
<dbReference type="OrthoDB" id="2687058at2759"/>
<dbReference type="GO" id="GO:0016020">
    <property type="term" value="C:membrane"/>
    <property type="evidence" value="ECO:0007669"/>
    <property type="project" value="UniProtKB-SubCell"/>
</dbReference>
<dbReference type="InterPro" id="IPR050794">
    <property type="entry name" value="CPA2_transporter"/>
</dbReference>
<dbReference type="Gene3D" id="3.40.50.12370">
    <property type="match status" value="1"/>
</dbReference>
<comment type="caution">
    <text evidence="15">The sequence shown here is derived from an EMBL/GenBank/DDBJ whole genome shotgun (WGS) entry which is preliminary data.</text>
</comment>
<feature type="transmembrane region" description="Helical" evidence="11">
    <location>
        <begin position="91"/>
        <end position="110"/>
    </location>
</feature>
<dbReference type="Pfam" id="PF23259">
    <property type="entry name" value="CHX17_C"/>
    <property type="match status" value="1"/>
</dbReference>
<keyword evidence="7 11" id="KW-1133">Transmembrane helix</keyword>
<keyword evidence="8" id="KW-0406">Ion transport</keyword>
<keyword evidence="16" id="KW-1185">Reference proteome</keyword>
<dbReference type="GO" id="GO:0012505">
    <property type="term" value="C:endomembrane system"/>
    <property type="evidence" value="ECO:0007669"/>
    <property type="project" value="TreeGrafter"/>
</dbReference>
<comment type="subcellular location">
    <subcellularLocation>
        <location evidence="1">Membrane</location>
        <topology evidence="1">Multi-pass membrane protein</topology>
    </subcellularLocation>
</comment>
<evidence type="ECO:0000313" key="16">
    <source>
        <dbReference type="Proteomes" id="UP000796880"/>
    </source>
</evidence>
<dbReference type="Proteomes" id="UP000796880">
    <property type="component" value="Unassembled WGS sequence"/>
</dbReference>
<evidence type="ECO:0000256" key="8">
    <source>
        <dbReference type="ARBA" id="ARBA00023065"/>
    </source>
</evidence>
<reference evidence="15" key="1">
    <citation type="submission" date="2020-03" db="EMBL/GenBank/DDBJ databases">
        <title>A high-quality chromosome-level genome assembly of a woody plant with both climbing and erect habits, Rhamnella rubrinervis.</title>
        <authorList>
            <person name="Lu Z."/>
            <person name="Yang Y."/>
            <person name="Zhu X."/>
            <person name="Sun Y."/>
        </authorList>
    </citation>
    <scope>NUCLEOTIDE SEQUENCE</scope>
    <source>
        <strain evidence="15">BYM</strain>
        <tissue evidence="15">Leaf</tissue>
    </source>
</reference>
<keyword evidence="4" id="KW-0633">Potassium transport</keyword>
<accession>A0A8K0HCA5</accession>
<feature type="domain" description="Cation/H(+) antiporter C-terminal" evidence="14">
    <location>
        <begin position="639"/>
        <end position="804"/>
    </location>
</feature>
<feature type="transmembrane region" description="Helical" evidence="11">
    <location>
        <begin position="154"/>
        <end position="178"/>
    </location>
</feature>
<keyword evidence="3" id="KW-0050">Antiport</keyword>
<evidence type="ECO:0000256" key="6">
    <source>
        <dbReference type="ARBA" id="ARBA00022958"/>
    </source>
</evidence>
<evidence type="ECO:0000256" key="7">
    <source>
        <dbReference type="ARBA" id="ARBA00022989"/>
    </source>
</evidence>
<evidence type="ECO:0000259" key="14">
    <source>
        <dbReference type="Pfam" id="PF23259"/>
    </source>
</evidence>
<dbReference type="GO" id="GO:1902600">
    <property type="term" value="P:proton transmembrane transport"/>
    <property type="evidence" value="ECO:0007669"/>
    <property type="project" value="InterPro"/>
</dbReference>
<dbReference type="EMBL" id="VOIH02000004">
    <property type="protein sequence ID" value="KAF3449265.1"/>
    <property type="molecule type" value="Genomic_DNA"/>
</dbReference>
<keyword evidence="2" id="KW-0813">Transport</keyword>
<evidence type="ECO:0000256" key="5">
    <source>
        <dbReference type="ARBA" id="ARBA00022692"/>
    </source>
</evidence>
<keyword evidence="6" id="KW-0630">Potassium</keyword>
<evidence type="ECO:0000259" key="13">
    <source>
        <dbReference type="Pfam" id="PF23256"/>
    </source>
</evidence>
<evidence type="ECO:0000256" key="11">
    <source>
        <dbReference type="SAM" id="Phobius"/>
    </source>
</evidence>
<dbReference type="PANTHER" id="PTHR32468">
    <property type="entry name" value="CATION/H + ANTIPORTER"/>
    <property type="match status" value="1"/>
</dbReference>
<evidence type="ECO:0000256" key="2">
    <source>
        <dbReference type="ARBA" id="ARBA00022448"/>
    </source>
</evidence>
<feature type="domain" description="Cation/H+ exchanger transmembrane" evidence="12">
    <location>
        <begin position="41"/>
        <end position="427"/>
    </location>
</feature>
<feature type="transmembrane region" description="Helical" evidence="11">
    <location>
        <begin position="190"/>
        <end position="214"/>
    </location>
</feature>
<evidence type="ECO:0008006" key="17">
    <source>
        <dbReference type="Google" id="ProtNLM"/>
    </source>
</evidence>
<keyword evidence="5 11" id="KW-0812">Transmembrane</keyword>
<evidence type="ECO:0000256" key="9">
    <source>
        <dbReference type="ARBA" id="ARBA00023136"/>
    </source>
</evidence>
<dbReference type="InterPro" id="IPR006153">
    <property type="entry name" value="Cation/H_exchanger_TM"/>
</dbReference>
<name>A0A8K0HCA5_9ROSA</name>
<dbReference type="Gene3D" id="1.20.1530.20">
    <property type="match status" value="1"/>
</dbReference>
<feature type="transmembrane region" description="Helical" evidence="11">
    <location>
        <begin position="344"/>
        <end position="372"/>
    </location>
</feature>
<dbReference type="Pfam" id="PF23256">
    <property type="entry name" value="CHX17_2nd"/>
    <property type="match status" value="1"/>
</dbReference>
<feature type="transmembrane region" description="Helical" evidence="11">
    <location>
        <begin position="55"/>
        <end position="71"/>
    </location>
</feature>
<comment type="similarity">
    <text evidence="10">Belongs to the monovalent cation:proton antiporter 2 (CPA2) transporter (TC 2.A.37) family. CHX (TC 2.A.37.4) subfamily.</text>
</comment>
<evidence type="ECO:0000256" key="4">
    <source>
        <dbReference type="ARBA" id="ARBA00022538"/>
    </source>
</evidence>
<protein>
    <recommendedName>
        <fullName evidence="17">Cation/H(+) antiporter 20</fullName>
    </recommendedName>
</protein>
<dbReference type="PANTHER" id="PTHR32468:SF0">
    <property type="entry name" value="K(+)_H(+) ANTIPORTER 1"/>
    <property type="match status" value="1"/>
</dbReference>
<dbReference type="FunFam" id="1.20.1530.20:FF:000003">
    <property type="entry name" value="Cation/H(+) antiporter 15"/>
    <property type="match status" value="1"/>
</dbReference>
<evidence type="ECO:0000313" key="15">
    <source>
        <dbReference type="EMBL" id="KAF3449265.1"/>
    </source>
</evidence>
<keyword evidence="9 11" id="KW-0472">Membrane</keyword>
<dbReference type="InterPro" id="IPR057290">
    <property type="entry name" value="CHX17_C"/>
</dbReference>
<evidence type="ECO:0000259" key="12">
    <source>
        <dbReference type="Pfam" id="PF00999"/>
    </source>
</evidence>
<sequence>MVVNITSIKTSSNGAWQGDNPLDFAFPLLIVQTTLILVVSRFLAFLLKPLRQPKVIAEIVGGIVLGPSAFGRNKYYLHRIFPKWSTPILESVASVGLLFFLFLVGLELDLNSIRRSGRRSFGIALAGISLPFISGIGVAIVLRATVDGADKVGFGQFLVFMGVALSITAFPVLARILAELRLLTTRVGETAMAAAAFNDVAAWILLALAVALAGNGEGGEQKSPVVSIWVLLSGVGFVAFMMIVIRPAMKWVAGRCSPENDTVDEAYICLTLAGVMVSGFMTDLIGIHSIFGAFVFGLTIPKDGEFTDRLIERIEDFVSGLLLPLYFASSGLKTDVAKISGAKAWGLLGLVISTACAGKILGTFVVAMMFMIPARESLTLGLLMNTKGLVELIVLNIGKEKKVLNDETFAILVLMALFTTFITTPTVMAIYKPARRISIPTHRKLRDLSNTEDSKDDLRILACVHGPGNVPSLITLIELTRTTKKSLLKLFIMHLVELTERSSSIIMVQRVRKNGFPFFNRFRRGEWHDRLAGAFQAYSQLGRVSVRPTTAISSLSTMHEDICHVAEDKRVTMIILPFHKQWIGRNGDEIVENVGHGWRGVNQRVLKCAPCSVAVLVDRGFDNVGSQTPGPTTSTVSQHVCIVFFGGPDDREALELGGRMADHPAVKVTVVKFIKKEGMASNGITLRPSQTKCTEDSYSFSTAIMNREKEKELDETAVADFRIKCDGTAEYTEKVASNIVEGVLAIGRSGDYDLIVVGKGRFPSSMVAELADRQAEHAELGPIGDILSSAGHGVVSSVLVIQQHDVTLAEEAPVSKILQTEYDKFKGDESSSTVKEISKDVV</sequence>
<feature type="domain" description="Cation/H(+) antiporter central" evidence="13">
    <location>
        <begin position="488"/>
        <end position="622"/>
    </location>
</feature>
<dbReference type="GO" id="GO:0015297">
    <property type="term" value="F:antiporter activity"/>
    <property type="evidence" value="ECO:0007669"/>
    <property type="project" value="UniProtKB-KW"/>
</dbReference>
<evidence type="ECO:0000256" key="1">
    <source>
        <dbReference type="ARBA" id="ARBA00004141"/>
    </source>
</evidence>
<feature type="transmembrane region" description="Helical" evidence="11">
    <location>
        <begin position="409"/>
        <end position="431"/>
    </location>
</feature>
<evidence type="ECO:0000256" key="10">
    <source>
        <dbReference type="ARBA" id="ARBA00038341"/>
    </source>
</evidence>
<dbReference type="AlphaFoldDB" id="A0A8K0HCA5"/>
<gene>
    <name evidence="15" type="ORF">FNV43_RR09993</name>
</gene>
<dbReference type="InterPro" id="IPR057291">
    <property type="entry name" value="CHX17_2nd"/>
</dbReference>
<proteinExistence type="inferred from homology"/>
<dbReference type="Pfam" id="PF00999">
    <property type="entry name" value="Na_H_Exchanger"/>
    <property type="match status" value="1"/>
</dbReference>
<organism evidence="15 16">
    <name type="scientific">Rhamnella rubrinervis</name>
    <dbReference type="NCBI Taxonomy" id="2594499"/>
    <lineage>
        <taxon>Eukaryota</taxon>
        <taxon>Viridiplantae</taxon>
        <taxon>Streptophyta</taxon>
        <taxon>Embryophyta</taxon>
        <taxon>Tracheophyta</taxon>
        <taxon>Spermatophyta</taxon>
        <taxon>Magnoliopsida</taxon>
        <taxon>eudicotyledons</taxon>
        <taxon>Gunneridae</taxon>
        <taxon>Pentapetalae</taxon>
        <taxon>rosids</taxon>
        <taxon>fabids</taxon>
        <taxon>Rosales</taxon>
        <taxon>Rhamnaceae</taxon>
        <taxon>rhamnoid group</taxon>
        <taxon>Rhamneae</taxon>
        <taxon>Rhamnella</taxon>
    </lineage>
</organism>